<gene>
    <name evidence="1" type="ORF">LTRI10_LOCUS4261</name>
</gene>
<keyword evidence="2" id="KW-1185">Reference proteome</keyword>
<organism evidence="1 2">
    <name type="scientific">Linum trigynum</name>
    <dbReference type="NCBI Taxonomy" id="586398"/>
    <lineage>
        <taxon>Eukaryota</taxon>
        <taxon>Viridiplantae</taxon>
        <taxon>Streptophyta</taxon>
        <taxon>Embryophyta</taxon>
        <taxon>Tracheophyta</taxon>
        <taxon>Spermatophyta</taxon>
        <taxon>Magnoliopsida</taxon>
        <taxon>eudicotyledons</taxon>
        <taxon>Gunneridae</taxon>
        <taxon>Pentapetalae</taxon>
        <taxon>rosids</taxon>
        <taxon>fabids</taxon>
        <taxon>Malpighiales</taxon>
        <taxon>Linaceae</taxon>
        <taxon>Linum</taxon>
    </lineage>
</organism>
<sequence length="103" mass="12074">MTRDLKVEIGTFVFSLDFVVLDMSRDDKDYTLFGRPFLDTFGALIDIHKHQIMMRIDNAKYTIQMITPEDKKEEYDRQSKIYIVESDCDSSETPMPDYGKGFD</sequence>
<evidence type="ECO:0000313" key="2">
    <source>
        <dbReference type="Proteomes" id="UP001497516"/>
    </source>
</evidence>
<evidence type="ECO:0008006" key="3">
    <source>
        <dbReference type="Google" id="ProtNLM"/>
    </source>
</evidence>
<protein>
    <recommendedName>
        <fullName evidence="3">Reverse transcriptase domain-containing protein</fullName>
    </recommendedName>
</protein>
<dbReference type="InterPro" id="IPR021109">
    <property type="entry name" value="Peptidase_aspartic_dom_sf"/>
</dbReference>
<dbReference type="Proteomes" id="UP001497516">
    <property type="component" value="Chromosome 1"/>
</dbReference>
<proteinExistence type="predicted"/>
<name>A0AAV2CKX1_9ROSI</name>
<accession>A0AAV2CKX1</accession>
<dbReference type="PANTHER" id="PTHR33067">
    <property type="entry name" value="RNA-DIRECTED DNA POLYMERASE-RELATED"/>
    <property type="match status" value="1"/>
</dbReference>
<evidence type="ECO:0000313" key="1">
    <source>
        <dbReference type="EMBL" id="CAL1356567.1"/>
    </source>
</evidence>
<reference evidence="1 2" key="1">
    <citation type="submission" date="2024-04" db="EMBL/GenBank/DDBJ databases">
        <authorList>
            <person name="Fracassetti M."/>
        </authorList>
    </citation>
    <scope>NUCLEOTIDE SEQUENCE [LARGE SCALE GENOMIC DNA]</scope>
</reference>
<dbReference type="Gene3D" id="2.40.70.10">
    <property type="entry name" value="Acid Proteases"/>
    <property type="match status" value="1"/>
</dbReference>
<dbReference type="PANTHER" id="PTHR33067:SF9">
    <property type="entry name" value="RNA-DIRECTED DNA POLYMERASE"/>
    <property type="match status" value="1"/>
</dbReference>
<dbReference type="EMBL" id="OZ034813">
    <property type="protein sequence ID" value="CAL1356567.1"/>
    <property type="molecule type" value="Genomic_DNA"/>
</dbReference>
<dbReference type="AlphaFoldDB" id="A0AAV2CKX1"/>